<dbReference type="AlphaFoldDB" id="A0A8K0F4G8"/>
<dbReference type="PANTHER" id="PTHR13582:SF0">
    <property type="entry name" value="M-PHASE PHOSPHOPROTEIN 6"/>
    <property type="match status" value="1"/>
</dbReference>
<protein>
    <submittedName>
        <fullName evidence="2">Mitochondrial MPP6 domain-containing protein</fullName>
    </submittedName>
</protein>
<feature type="compositionally biased region" description="Basic and acidic residues" evidence="1">
    <location>
        <begin position="134"/>
        <end position="159"/>
    </location>
</feature>
<dbReference type="GO" id="GO:0000460">
    <property type="term" value="P:maturation of 5.8S rRNA"/>
    <property type="evidence" value="ECO:0007669"/>
    <property type="project" value="TreeGrafter"/>
</dbReference>
<evidence type="ECO:0000313" key="3">
    <source>
        <dbReference type="Proteomes" id="UP000799049"/>
    </source>
</evidence>
<dbReference type="Pfam" id="PF10175">
    <property type="entry name" value="MPP6"/>
    <property type="match status" value="1"/>
</dbReference>
<dbReference type="PANTHER" id="PTHR13582">
    <property type="entry name" value="M-PHASE PHOSPHOPROTEIN 6"/>
    <property type="match status" value="1"/>
</dbReference>
<comment type="caution">
    <text evidence="2">The sequence shown here is derived from an EMBL/GenBank/DDBJ whole genome shotgun (WGS) entry which is preliminary data.</text>
</comment>
<feature type="region of interest" description="Disordered" evidence="1">
    <location>
        <begin position="129"/>
        <end position="159"/>
    </location>
</feature>
<gene>
    <name evidence="2" type="ORF">ANDGO_05246</name>
</gene>
<name>A0A8K0F4G8_ANDGO</name>
<accession>A0A8K0F4G8</accession>
<evidence type="ECO:0000256" key="1">
    <source>
        <dbReference type="SAM" id="MobiDB-lite"/>
    </source>
</evidence>
<feature type="compositionally biased region" description="Low complexity" evidence="1">
    <location>
        <begin position="16"/>
        <end position="38"/>
    </location>
</feature>
<sequence length="159" mass="17702">MSGKISDRLAKMKFMQRASQSESQSQSRSQESSVASLSRTSATVAEEHWVVEGYSRIVQSAVAPAVSTFDEYPDALFEVLPGRRSFGRKNPAVEKAISRLIAGDTTADDVLPVDADGVEVDDQEMAARWMKSSRKADRSHLDVERSRGQRERPNKKTKR</sequence>
<organism evidence="2 3">
    <name type="scientific">Andalucia godoyi</name>
    <name type="common">Flagellate</name>
    <dbReference type="NCBI Taxonomy" id="505711"/>
    <lineage>
        <taxon>Eukaryota</taxon>
        <taxon>Discoba</taxon>
        <taxon>Jakobida</taxon>
        <taxon>Andalucina</taxon>
        <taxon>Andaluciidae</taxon>
        <taxon>Andalucia</taxon>
    </lineage>
</organism>
<dbReference type="Proteomes" id="UP000799049">
    <property type="component" value="Unassembled WGS sequence"/>
</dbReference>
<dbReference type="EMBL" id="VRVR01000003">
    <property type="protein sequence ID" value="KAF0853094.1"/>
    <property type="molecule type" value="Genomic_DNA"/>
</dbReference>
<evidence type="ECO:0000313" key="2">
    <source>
        <dbReference type="EMBL" id="KAF0853094.1"/>
    </source>
</evidence>
<feature type="region of interest" description="Disordered" evidence="1">
    <location>
        <begin position="13"/>
        <end position="41"/>
    </location>
</feature>
<reference evidence="2" key="1">
    <citation type="submission" date="2019-09" db="EMBL/GenBank/DDBJ databases">
        <title>The Mitochondrial Proteome of the Jakobid, Andalucia godoyi, a Protist With the Most Gene-Rich and Bacteria-Like Mitochondrial Genome.</title>
        <authorList>
            <person name="Gray M.W."/>
            <person name="Burger G."/>
            <person name="Derelle R."/>
            <person name="Klimes V."/>
            <person name="Leger M."/>
            <person name="Sarrasin M."/>
            <person name="Vlcek C."/>
            <person name="Roger A.J."/>
            <person name="Elias M."/>
            <person name="Lang B.F."/>
        </authorList>
    </citation>
    <scope>NUCLEOTIDE SEQUENCE</scope>
    <source>
        <strain evidence="2">And28</strain>
    </source>
</reference>
<keyword evidence="3" id="KW-1185">Reference proteome</keyword>
<dbReference type="InterPro" id="IPR019324">
    <property type="entry name" value="MPP6"/>
</dbReference>
<proteinExistence type="predicted"/>